<evidence type="ECO:0000313" key="2">
    <source>
        <dbReference type="EMBL" id="SHE51726.1"/>
    </source>
</evidence>
<dbReference type="SUPFAM" id="SSF53474">
    <property type="entry name" value="alpha/beta-Hydrolases"/>
    <property type="match status" value="1"/>
</dbReference>
<name>A0A1M4U518_9CLOT</name>
<dbReference type="EMBL" id="FQVI01000002">
    <property type="protein sequence ID" value="SHE51726.1"/>
    <property type="molecule type" value="Genomic_DNA"/>
</dbReference>
<keyword evidence="2" id="KW-0378">Hydrolase</keyword>
<dbReference type="Gene3D" id="3.40.50.1820">
    <property type="entry name" value="alpha/beta hydrolase"/>
    <property type="match status" value="1"/>
</dbReference>
<gene>
    <name evidence="2" type="ORF">SAMN02745158_00733</name>
</gene>
<evidence type="ECO:0000313" key="3">
    <source>
        <dbReference type="Proteomes" id="UP000184245"/>
    </source>
</evidence>
<dbReference type="InterPro" id="IPR022742">
    <property type="entry name" value="Hydrolase_4"/>
</dbReference>
<accession>A0A1M4U518</accession>
<dbReference type="OrthoDB" id="9806902at2"/>
<dbReference type="AlphaFoldDB" id="A0A1M4U518"/>
<feature type="domain" description="Serine aminopeptidase S33" evidence="1">
    <location>
        <begin position="27"/>
        <end position="289"/>
    </location>
</feature>
<dbReference type="GO" id="GO:0016787">
    <property type="term" value="F:hydrolase activity"/>
    <property type="evidence" value="ECO:0007669"/>
    <property type="project" value="UniProtKB-KW"/>
</dbReference>
<proteinExistence type="predicted"/>
<protein>
    <submittedName>
        <fullName evidence="2">Lysophospholipase, alpha-beta hydrolase superfamily</fullName>
    </submittedName>
</protein>
<dbReference type="PANTHER" id="PTHR11614">
    <property type="entry name" value="PHOSPHOLIPASE-RELATED"/>
    <property type="match status" value="1"/>
</dbReference>
<dbReference type="RefSeq" id="WP_072849083.1">
    <property type="nucleotide sequence ID" value="NZ_FQVI01000002.1"/>
</dbReference>
<dbReference type="STRING" id="1122155.SAMN02745158_00733"/>
<evidence type="ECO:0000259" key="1">
    <source>
        <dbReference type="Pfam" id="PF12146"/>
    </source>
</evidence>
<sequence>MIENKLMIPSNYDQLDLDVRSVEPKGEIRGIVQISHGMSEYKERYLPLMKYLASHGYACIIHDHRGHGKSIRSQEDLGYFYGGGADALVEDLFQVTCLAKEQWPGVPVILLGHSMGSLIARNYIKKYDDQIQTLILTGSPSKNPAVKLGILIAWTEGKLFGSRHRSKLLEALSFGSYMARFPGEKSRFGWTCSVPEVVEEYDRSRLCGFTFSCDAYLGLLNLMEETYNQKNWKCYNPQLPILFLGGTEDPCIGSGRKFYHAIRCLYRAGYHNITQKRYPGMRHEILNEKGKEKVYQNILTFIEKNREVCYTFNRAQKGKNDV</sequence>
<keyword evidence="3" id="KW-1185">Reference proteome</keyword>
<dbReference type="InterPro" id="IPR029058">
    <property type="entry name" value="AB_hydrolase_fold"/>
</dbReference>
<dbReference type="InterPro" id="IPR051044">
    <property type="entry name" value="MAG_DAG_Lipase"/>
</dbReference>
<organism evidence="2 3">
    <name type="scientific">Lactonifactor longoviformis DSM 17459</name>
    <dbReference type="NCBI Taxonomy" id="1122155"/>
    <lineage>
        <taxon>Bacteria</taxon>
        <taxon>Bacillati</taxon>
        <taxon>Bacillota</taxon>
        <taxon>Clostridia</taxon>
        <taxon>Eubacteriales</taxon>
        <taxon>Clostridiaceae</taxon>
        <taxon>Lactonifactor</taxon>
    </lineage>
</organism>
<reference evidence="2 3" key="1">
    <citation type="submission" date="2016-11" db="EMBL/GenBank/DDBJ databases">
        <authorList>
            <person name="Jaros S."/>
            <person name="Januszkiewicz K."/>
            <person name="Wedrychowicz H."/>
        </authorList>
    </citation>
    <scope>NUCLEOTIDE SEQUENCE [LARGE SCALE GENOMIC DNA]</scope>
    <source>
        <strain evidence="2 3">DSM 17459</strain>
    </source>
</reference>
<dbReference type="Proteomes" id="UP000184245">
    <property type="component" value="Unassembled WGS sequence"/>
</dbReference>
<dbReference type="Pfam" id="PF12146">
    <property type="entry name" value="Hydrolase_4"/>
    <property type="match status" value="1"/>
</dbReference>